<feature type="region of interest" description="Disordered" evidence="1">
    <location>
        <begin position="1"/>
        <end position="43"/>
    </location>
</feature>
<sequence length="558" mass="60562">MPDEPEQQAQSLLQEPELEPQSSTVTQLSEDAKSESSSKLQSNIPGLEHRSQAILPRRLLGRAPPRNSILKMLGYMLAALLLAVGHHLYYKHLHMTPSESTSSIGNFTYSAQTKERFITDIFVLLTRLCFGLAISTAFEQRLWYSVSHKPIALDGIDALFGIVHDPLLFRKVAMFTARIACILAILSWTVSYGILPVPGALSVQSIETVSFASVVVPTINLDQPVNNTVYKMDPIGNYSGPSLTSIRLAGQTITSGNIPGWTSPCGANCSYDLTFAAPSFICQQPGTSRIESKVPSWNAESITTPDSDSLSLQWMSIPDAELSNTTCSAISSTYNITVSYNNNEQKIKLGQIERGQPFGTGTTIIGQWNISLAQLAAMKDSLTTVLTGSIFEDSQIISVTGQTLAHYSPLLLSAEDLAGTPIFKPESGKLVEDLMKNVSVGFMSLNLWHTTVDAKTSTAQNLFIYNSHILWAGYGTCFGVAFVAVIIGLHAVWRNGGSGGTNFSLMIGTTRNPDLDLVVWEALGNREAAEGLKKLPLQYMEGVDGRLAFRSLVQKSAA</sequence>
<comment type="caution">
    <text evidence="3">The sequence shown here is derived from an EMBL/GenBank/DDBJ whole genome shotgun (WGS) entry which is preliminary data.</text>
</comment>
<evidence type="ECO:0000313" key="3">
    <source>
        <dbReference type="EMBL" id="KAK7464877.1"/>
    </source>
</evidence>
<gene>
    <name evidence="3" type="ORF">VKT23_006085</name>
</gene>
<keyword evidence="2" id="KW-0812">Transmembrane</keyword>
<feature type="transmembrane region" description="Helical" evidence="2">
    <location>
        <begin position="469"/>
        <end position="493"/>
    </location>
</feature>
<keyword evidence="4" id="KW-1185">Reference proteome</keyword>
<keyword evidence="2" id="KW-1133">Transmembrane helix</keyword>
<keyword evidence="2" id="KW-0472">Membrane</keyword>
<organism evidence="3 4">
    <name type="scientific">Marasmiellus scandens</name>
    <dbReference type="NCBI Taxonomy" id="2682957"/>
    <lineage>
        <taxon>Eukaryota</taxon>
        <taxon>Fungi</taxon>
        <taxon>Dikarya</taxon>
        <taxon>Basidiomycota</taxon>
        <taxon>Agaricomycotina</taxon>
        <taxon>Agaricomycetes</taxon>
        <taxon>Agaricomycetidae</taxon>
        <taxon>Agaricales</taxon>
        <taxon>Marasmiineae</taxon>
        <taxon>Omphalotaceae</taxon>
        <taxon>Marasmiellus</taxon>
    </lineage>
</organism>
<accession>A0ABR1JPZ9</accession>
<feature type="transmembrane region" description="Helical" evidence="2">
    <location>
        <begin position="72"/>
        <end position="90"/>
    </location>
</feature>
<evidence type="ECO:0000256" key="2">
    <source>
        <dbReference type="SAM" id="Phobius"/>
    </source>
</evidence>
<dbReference type="PANTHER" id="PTHR35041">
    <property type="entry name" value="MEDIATOR OF RNA POLYMERASE II TRANSCRIPTION SUBUNIT 1"/>
    <property type="match status" value="1"/>
</dbReference>
<reference evidence="3 4" key="1">
    <citation type="submission" date="2024-01" db="EMBL/GenBank/DDBJ databases">
        <title>A draft genome for the cacao thread blight pathogen Marasmiellus scandens.</title>
        <authorList>
            <person name="Baruah I.K."/>
            <person name="Leung J."/>
            <person name="Bukari Y."/>
            <person name="Amoako-Attah I."/>
            <person name="Meinhardt L.W."/>
            <person name="Bailey B.A."/>
            <person name="Cohen S.P."/>
        </authorList>
    </citation>
    <scope>NUCLEOTIDE SEQUENCE [LARGE SCALE GENOMIC DNA]</scope>
    <source>
        <strain evidence="3 4">GH-19</strain>
    </source>
</reference>
<protein>
    <submittedName>
        <fullName evidence="3">Uncharacterized protein</fullName>
    </submittedName>
</protein>
<feature type="transmembrane region" description="Helical" evidence="2">
    <location>
        <begin position="175"/>
        <end position="195"/>
    </location>
</feature>
<feature type="compositionally biased region" description="Polar residues" evidence="1">
    <location>
        <begin position="20"/>
        <end position="29"/>
    </location>
</feature>
<dbReference type="PANTHER" id="PTHR35041:SF6">
    <property type="entry name" value="FORMYLMETHIONINE DEFORMYLASE-LIKE PROTEIN-RELATED"/>
    <property type="match status" value="1"/>
</dbReference>
<proteinExistence type="predicted"/>
<feature type="transmembrane region" description="Helical" evidence="2">
    <location>
        <begin position="117"/>
        <end position="138"/>
    </location>
</feature>
<dbReference type="EMBL" id="JBANRG010000007">
    <property type="protein sequence ID" value="KAK7464877.1"/>
    <property type="molecule type" value="Genomic_DNA"/>
</dbReference>
<evidence type="ECO:0000256" key="1">
    <source>
        <dbReference type="SAM" id="MobiDB-lite"/>
    </source>
</evidence>
<dbReference type="Proteomes" id="UP001498398">
    <property type="component" value="Unassembled WGS sequence"/>
</dbReference>
<name>A0ABR1JPZ9_9AGAR</name>
<evidence type="ECO:0000313" key="4">
    <source>
        <dbReference type="Proteomes" id="UP001498398"/>
    </source>
</evidence>